<name>A0AAW1K1F8_POPJA</name>
<dbReference type="GO" id="GO:0046872">
    <property type="term" value="F:metal ion binding"/>
    <property type="evidence" value="ECO:0007669"/>
    <property type="project" value="UniProtKB-KW"/>
</dbReference>
<dbReference type="InterPro" id="IPR029052">
    <property type="entry name" value="Metallo-depent_PP-like"/>
</dbReference>
<dbReference type="InterPro" id="IPR006179">
    <property type="entry name" value="5_nucleotidase/apyrase"/>
</dbReference>
<sequence>MHHLLLTQIYIKLRDVLEDVANEKDDFQLLTNSSFVEAELNLIHKIRSMGFEEMTPSMGTCKTTANCIGGFSRMYTLITQLYRTRPNPISLNAGDNFQGTLWYNMFKWNVTQFFLNMLPTDAMTLGNHEFDDGLEGIVPFLRSINIPVVLSNIDDSLEPSIRNLYRKSIIIEREGKKIGVIGVLTSGTKDVSKTGKLLFLDEVESVNSEARRLLDQEGVFTVIVVSHCGFESEIKMAKRVTRGISLIVGGHSNTLLYNGEPPIGVATGKYPTVIESVNNHTVLIIQADCFARYVGNLSVEYDASGNVISWEGNPIYLDQNIPKNESVEIHLDYYRQQINRISNRVLAKTNVLLDHVSCLSSECNLGNLIADSMIAYYSNQSDKDSWSKTAVAIINSGAIRSSISKGDITLKDLQNSLPFEDKLVYGELQGKHIKTVMERIN</sequence>
<dbReference type="Pfam" id="PF00149">
    <property type="entry name" value="Metallophos"/>
    <property type="match status" value="1"/>
</dbReference>
<dbReference type="GO" id="GO:0005886">
    <property type="term" value="C:plasma membrane"/>
    <property type="evidence" value="ECO:0007669"/>
    <property type="project" value="TreeGrafter"/>
</dbReference>
<feature type="domain" description="Calcineurin-like phosphoesterase" evidence="7">
    <location>
        <begin position="67"/>
        <end position="252"/>
    </location>
</feature>
<dbReference type="InterPro" id="IPR036907">
    <property type="entry name" value="5'-Nucleotdase_C_sf"/>
</dbReference>
<comment type="similarity">
    <text evidence="1 6">Belongs to the 5'-nucleotidase family.</text>
</comment>
<evidence type="ECO:0000259" key="7">
    <source>
        <dbReference type="Pfam" id="PF00149"/>
    </source>
</evidence>
<keyword evidence="3" id="KW-0732">Signal</keyword>
<dbReference type="SUPFAM" id="SSF56300">
    <property type="entry name" value="Metallo-dependent phosphatases"/>
    <property type="match status" value="1"/>
</dbReference>
<dbReference type="GO" id="GO:0006196">
    <property type="term" value="P:AMP catabolic process"/>
    <property type="evidence" value="ECO:0007669"/>
    <property type="project" value="TreeGrafter"/>
</dbReference>
<evidence type="ECO:0000256" key="6">
    <source>
        <dbReference type="RuleBase" id="RU362119"/>
    </source>
</evidence>
<gene>
    <name evidence="9" type="ORF">QE152_g25582</name>
</gene>
<dbReference type="PANTHER" id="PTHR11575:SF32">
    <property type="entry name" value="APYRASE-LIKE PROTEIN"/>
    <property type="match status" value="1"/>
</dbReference>
<evidence type="ECO:0000256" key="5">
    <source>
        <dbReference type="ARBA" id="ARBA00022801"/>
    </source>
</evidence>
<dbReference type="PRINTS" id="PR01607">
    <property type="entry name" value="APYRASEFAMLY"/>
</dbReference>
<dbReference type="Pfam" id="PF02872">
    <property type="entry name" value="5_nucleotid_C"/>
    <property type="match status" value="1"/>
</dbReference>
<dbReference type="InterPro" id="IPR008334">
    <property type="entry name" value="5'-Nucleotdase_C"/>
</dbReference>
<keyword evidence="4 6" id="KW-0547">Nucleotide-binding</keyword>
<accession>A0AAW1K1F8</accession>
<feature type="domain" description="5'-Nucleotidase C-terminal" evidence="8">
    <location>
        <begin position="354"/>
        <end position="438"/>
    </location>
</feature>
<dbReference type="Gene3D" id="3.90.780.10">
    <property type="entry name" value="5'-Nucleotidase, C-terminal domain"/>
    <property type="match status" value="1"/>
</dbReference>
<dbReference type="FunFam" id="3.60.21.10:FF:000020">
    <property type="entry name" value="NT5E isoform 4"/>
    <property type="match status" value="1"/>
</dbReference>
<dbReference type="SUPFAM" id="SSF55816">
    <property type="entry name" value="5'-nucleotidase (syn. UDP-sugar hydrolase), C-terminal domain"/>
    <property type="match status" value="1"/>
</dbReference>
<keyword evidence="2" id="KW-0479">Metal-binding</keyword>
<proteinExistence type="inferred from homology"/>
<evidence type="ECO:0000256" key="3">
    <source>
        <dbReference type="ARBA" id="ARBA00022729"/>
    </source>
</evidence>
<dbReference type="CDD" id="cd07409">
    <property type="entry name" value="MPP_CD73_N"/>
    <property type="match status" value="1"/>
</dbReference>
<dbReference type="PANTHER" id="PTHR11575">
    <property type="entry name" value="5'-NUCLEOTIDASE-RELATED"/>
    <property type="match status" value="1"/>
</dbReference>
<comment type="caution">
    <text evidence="9">The sequence shown here is derived from an EMBL/GenBank/DDBJ whole genome shotgun (WGS) entry which is preliminary data.</text>
</comment>
<dbReference type="Gene3D" id="3.60.21.10">
    <property type="match status" value="1"/>
</dbReference>
<keyword evidence="10" id="KW-1185">Reference proteome</keyword>
<keyword evidence="5 6" id="KW-0378">Hydrolase</keyword>
<dbReference type="EMBL" id="JASPKY010000283">
    <property type="protein sequence ID" value="KAK9711178.1"/>
    <property type="molecule type" value="Genomic_DNA"/>
</dbReference>
<evidence type="ECO:0000256" key="1">
    <source>
        <dbReference type="ARBA" id="ARBA00006654"/>
    </source>
</evidence>
<organism evidence="9 10">
    <name type="scientific">Popillia japonica</name>
    <name type="common">Japanese beetle</name>
    <dbReference type="NCBI Taxonomy" id="7064"/>
    <lineage>
        <taxon>Eukaryota</taxon>
        <taxon>Metazoa</taxon>
        <taxon>Ecdysozoa</taxon>
        <taxon>Arthropoda</taxon>
        <taxon>Hexapoda</taxon>
        <taxon>Insecta</taxon>
        <taxon>Pterygota</taxon>
        <taxon>Neoptera</taxon>
        <taxon>Endopterygota</taxon>
        <taxon>Coleoptera</taxon>
        <taxon>Polyphaga</taxon>
        <taxon>Scarabaeiformia</taxon>
        <taxon>Scarabaeidae</taxon>
        <taxon>Rutelinae</taxon>
        <taxon>Popillia</taxon>
    </lineage>
</organism>
<evidence type="ECO:0000256" key="4">
    <source>
        <dbReference type="ARBA" id="ARBA00022741"/>
    </source>
</evidence>
<reference evidence="9 10" key="1">
    <citation type="journal article" date="2024" name="BMC Genomics">
        <title>De novo assembly and annotation of Popillia japonica's genome with initial clues to its potential as an invasive pest.</title>
        <authorList>
            <person name="Cucini C."/>
            <person name="Boschi S."/>
            <person name="Funari R."/>
            <person name="Cardaioli E."/>
            <person name="Iannotti N."/>
            <person name="Marturano G."/>
            <person name="Paoli F."/>
            <person name="Bruttini M."/>
            <person name="Carapelli A."/>
            <person name="Frati F."/>
            <person name="Nardi F."/>
        </authorList>
    </citation>
    <scope>NUCLEOTIDE SEQUENCE [LARGE SCALE GENOMIC DNA]</scope>
    <source>
        <strain evidence="9">DMR45628</strain>
    </source>
</reference>
<dbReference type="Proteomes" id="UP001458880">
    <property type="component" value="Unassembled WGS sequence"/>
</dbReference>
<dbReference type="InterPro" id="IPR004843">
    <property type="entry name" value="Calcineurin-like_PHP"/>
</dbReference>
<evidence type="ECO:0000313" key="9">
    <source>
        <dbReference type="EMBL" id="KAK9711178.1"/>
    </source>
</evidence>
<dbReference type="GO" id="GO:0008253">
    <property type="term" value="F:5'-nucleotidase activity"/>
    <property type="evidence" value="ECO:0007669"/>
    <property type="project" value="TreeGrafter"/>
</dbReference>
<dbReference type="AlphaFoldDB" id="A0AAW1K1F8"/>
<evidence type="ECO:0000259" key="8">
    <source>
        <dbReference type="Pfam" id="PF02872"/>
    </source>
</evidence>
<evidence type="ECO:0000313" key="10">
    <source>
        <dbReference type="Proteomes" id="UP001458880"/>
    </source>
</evidence>
<dbReference type="GO" id="GO:0000166">
    <property type="term" value="F:nucleotide binding"/>
    <property type="evidence" value="ECO:0007669"/>
    <property type="project" value="UniProtKB-KW"/>
</dbReference>
<protein>
    <submittedName>
        <fullName evidence="9">5prime-nucleotidase, C-terminal domain</fullName>
    </submittedName>
</protein>
<evidence type="ECO:0000256" key="2">
    <source>
        <dbReference type="ARBA" id="ARBA00022723"/>
    </source>
</evidence>